<keyword evidence="4 7" id="KW-0812">Transmembrane</keyword>
<evidence type="ECO:0000256" key="4">
    <source>
        <dbReference type="ARBA" id="ARBA00022692"/>
    </source>
</evidence>
<dbReference type="GO" id="GO:0005886">
    <property type="term" value="C:plasma membrane"/>
    <property type="evidence" value="ECO:0007669"/>
    <property type="project" value="UniProtKB-SubCell"/>
</dbReference>
<evidence type="ECO:0000313" key="8">
    <source>
        <dbReference type="EMBL" id="VAW40503.1"/>
    </source>
</evidence>
<comment type="subcellular location">
    <subcellularLocation>
        <location evidence="1">Cell membrane</location>
        <topology evidence="1">Multi-pass membrane protein</topology>
    </subcellularLocation>
</comment>
<evidence type="ECO:0000256" key="7">
    <source>
        <dbReference type="SAM" id="Phobius"/>
    </source>
</evidence>
<keyword evidence="5 7" id="KW-1133">Transmembrane helix</keyword>
<keyword evidence="3" id="KW-0808">Transferase</keyword>
<keyword evidence="2" id="KW-1003">Cell membrane</keyword>
<organism evidence="8">
    <name type="scientific">hydrothermal vent metagenome</name>
    <dbReference type="NCBI Taxonomy" id="652676"/>
    <lineage>
        <taxon>unclassified sequences</taxon>
        <taxon>metagenomes</taxon>
        <taxon>ecological metagenomes</taxon>
    </lineage>
</organism>
<protein>
    <recommendedName>
        <fullName evidence="9">DUF2029 domain-containing protein</fullName>
    </recommendedName>
</protein>
<feature type="transmembrane region" description="Helical" evidence="7">
    <location>
        <begin position="213"/>
        <end position="228"/>
    </location>
</feature>
<sequence>MKIFLLNFGHRVQNFWRDLPFREQVGVIIILQLALIAPFISSSGSDFYTTFREATLTGEYGVDTWNPYPAYWLLTPFALLPPKLGFLFWNLLTAVCFIVAIRWLNGRYLPFALSLPCFWILYVGQFEGLSALGLALGLFASPLWAGLGVALLTLKPQIGVLPILFILIQRRNYRLLIIPAVIYLLSLLYWGWWLPEWIDSILTLRTTSYSTNISLWPTSLILLPLLFFKRSSLKLWLLVQSLLMPYFAVYSLAIYFVVYLPLWANVLTWGLYVGAIFYPVKMPGFIIPLGLLGHLIYENRKQWQQYMPPWLVSRE</sequence>
<dbReference type="Pfam" id="PF09594">
    <property type="entry name" value="GT87"/>
    <property type="match status" value="1"/>
</dbReference>
<evidence type="ECO:0000256" key="6">
    <source>
        <dbReference type="ARBA" id="ARBA00023136"/>
    </source>
</evidence>
<feature type="transmembrane region" description="Helical" evidence="7">
    <location>
        <begin position="175"/>
        <end position="193"/>
    </location>
</feature>
<dbReference type="InterPro" id="IPR018584">
    <property type="entry name" value="GT87"/>
</dbReference>
<name>A0A3B0VJK8_9ZZZZ</name>
<feature type="transmembrane region" description="Helical" evidence="7">
    <location>
        <begin position="21"/>
        <end position="40"/>
    </location>
</feature>
<dbReference type="GO" id="GO:0016758">
    <property type="term" value="F:hexosyltransferase activity"/>
    <property type="evidence" value="ECO:0007669"/>
    <property type="project" value="InterPro"/>
</dbReference>
<feature type="transmembrane region" description="Helical" evidence="7">
    <location>
        <begin position="235"/>
        <end position="257"/>
    </location>
</feature>
<evidence type="ECO:0000256" key="1">
    <source>
        <dbReference type="ARBA" id="ARBA00004651"/>
    </source>
</evidence>
<dbReference type="AlphaFoldDB" id="A0A3B0VJK8"/>
<evidence type="ECO:0000256" key="5">
    <source>
        <dbReference type="ARBA" id="ARBA00022989"/>
    </source>
</evidence>
<evidence type="ECO:0000256" key="2">
    <source>
        <dbReference type="ARBA" id="ARBA00022475"/>
    </source>
</evidence>
<keyword evidence="6 7" id="KW-0472">Membrane</keyword>
<evidence type="ECO:0008006" key="9">
    <source>
        <dbReference type="Google" id="ProtNLM"/>
    </source>
</evidence>
<evidence type="ECO:0000256" key="3">
    <source>
        <dbReference type="ARBA" id="ARBA00022679"/>
    </source>
</evidence>
<gene>
    <name evidence="8" type="ORF">MNBD_CHLOROFLEXI01-3248</name>
</gene>
<reference evidence="8" key="1">
    <citation type="submission" date="2018-06" db="EMBL/GenBank/DDBJ databases">
        <authorList>
            <person name="Zhirakovskaya E."/>
        </authorList>
    </citation>
    <scope>NUCLEOTIDE SEQUENCE</scope>
</reference>
<accession>A0A3B0VJK8</accession>
<dbReference type="EMBL" id="UOEU01000800">
    <property type="protein sequence ID" value="VAW40503.1"/>
    <property type="molecule type" value="Genomic_DNA"/>
</dbReference>
<feature type="transmembrane region" description="Helical" evidence="7">
    <location>
        <begin position="269"/>
        <end position="297"/>
    </location>
</feature>
<feature type="transmembrane region" description="Helical" evidence="7">
    <location>
        <begin position="84"/>
        <end position="101"/>
    </location>
</feature>
<proteinExistence type="predicted"/>